<dbReference type="GO" id="GO:1903599">
    <property type="term" value="P:positive regulation of autophagy of mitochondrion"/>
    <property type="evidence" value="ECO:0007669"/>
    <property type="project" value="UniProtKB-UniRule"/>
</dbReference>
<dbReference type="InParanoid" id="A0A316YKB9"/>
<feature type="region of interest" description="Disordered" evidence="7">
    <location>
        <begin position="774"/>
        <end position="802"/>
    </location>
</feature>
<dbReference type="GO" id="GO:0000422">
    <property type="term" value="P:autophagy of mitochondrion"/>
    <property type="evidence" value="ECO:0007669"/>
    <property type="project" value="TreeGrafter"/>
</dbReference>
<feature type="compositionally biased region" description="Basic and acidic residues" evidence="7">
    <location>
        <begin position="741"/>
        <end position="751"/>
    </location>
</feature>
<name>A0A316YKB9_9BASI</name>
<dbReference type="PANTHER" id="PTHR13222:SF1">
    <property type="entry name" value="RB1-INDUCIBLE COILED-COIL PROTEIN 1"/>
    <property type="match status" value="1"/>
</dbReference>
<dbReference type="GO" id="GO:0019901">
    <property type="term" value="F:protein kinase binding"/>
    <property type="evidence" value="ECO:0007669"/>
    <property type="project" value="TreeGrafter"/>
</dbReference>
<feature type="region of interest" description="Disordered" evidence="7">
    <location>
        <begin position="678"/>
        <end position="725"/>
    </location>
</feature>
<dbReference type="InterPro" id="IPR045326">
    <property type="entry name" value="ATG17-like_dom"/>
</dbReference>
<feature type="compositionally biased region" description="Polar residues" evidence="7">
    <location>
        <begin position="1451"/>
        <end position="1465"/>
    </location>
</feature>
<reference evidence="10" key="1">
    <citation type="journal article" date="2018" name="Mol. Biol. Evol.">
        <title>Broad Genomic Sampling Reveals a Smut Pathogenic Ancestry of the Fungal Clade Ustilaginomycotina.</title>
        <authorList>
            <person name="Kijpornyongpan T."/>
            <person name="Mondo S.J."/>
            <person name="Barry K."/>
            <person name="Sandor L."/>
            <person name="Lee J."/>
            <person name="Lipzen A."/>
            <person name="Pangilinan J."/>
            <person name="LaButti K."/>
            <person name="Hainaut M."/>
            <person name="Henrissat B."/>
            <person name="Grigoriev I.V."/>
            <person name="Spatafora J.W."/>
            <person name="Aime M.C."/>
        </authorList>
    </citation>
    <scope>NUCLEOTIDE SEQUENCE [LARGE SCALE GENOMIC DNA]</scope>
    <source>
        <strain evidence="10">MCA 4198</strain>
    </source>
</reference>
<feature type="compositionally biased region" description="Low complexity" evidence="7">
    <location>
        <begin position="1488"/>
        <end position="1499"/>
    </location>
</feature>
<feature type="compositionally biased region" description="Polar residues" evidence="7">
    <location>
        <begin position="924"/>
        <end position="933"/>
    </location>
</feature>
<feature type="region of interest" description="Disordered" evidence="7">
    <location>
        <begin position="732"/>
        <end position="751"/>
    </location>
</feature>
<dbReference type="GO" id="GO:0034727">
    <property type="term" value="P:piecemeal microautophagy of the nucleus"/>
    <property type="evidence" value="ECO:0007669"/>
    <property type="project" value="TreeGrafter"/>
</dbReference>
<dbReference type="InterPro" id="IPR040040">
    <property type="entry name" value="ATG11"/>
</dbReference>
<protein>
    <recommendedName>
        <fullName evidence="6">Autophagy-related protein 11</fullName>
    </recommendedName>
</protein>
<feature type="compositionally biased region" description="Polar residues" evidence="7">
    <location>
        <begin position="1612"/>
        <end position="1629"/>
    </location>
</feature>
<evidence type="ECO:0000313" key="10">
    <source>
        <dbReference type="EMBL" id="PWN88165.1"/>
    </source>
</evidence>
<keyword evidence="6" id="KW-0472">Membrane</keyword>
<sequence>MQIYNAHNGRSFNLQGRFSLDAIALATQIPTDSLICMAKDGTQLTDEAMERIVEREEQAEGASTSASKLGSNLEFFVFNRDYLSSDPDVVAEDLREPPVLEPPIDGFEAVHPPTPRSLDGLLEWSSSILSTVSIHHGRSQELFNNISAMDRSAKIALANLLTHARSVRAGASTLREFASRELDRMEGLIQGHERDLKTLNLVQINPQIVPPVPDGRGQRSKERTLSSYVSPAKMVSVFESCNKLYQEVLDQLGKLFQDEATLAEDTESMRVEIEATSVTPSSESLEEATQALSRADELEQYIHQTCSPDENGWPAAEKLANDDEALGRVEGAINELFLLDEVARQSVRRLAADKNDMVDRCLHALGDISALQSDFNEVSASLLALDSELKSNRMDGFRHLARLKNMLWAYGSSLIEIVRRREFTKAYLSRSQGMAELMASLTSIERRRRSDFKREVMGQLPWDVKGLDDTTPSLEISTAATGESAVVIEREDLEAFFKMVDDIDRQISGDDFVEGQGPLQETKKALRALVDRLDNFEGEFMRLVEMNLLKQGDSDEESMDEDEDEDEEARLLRRIRSAPSNGHARGWKVEREKMQQEVEELQRQLADTKRSAAQAQDEEITALRNEASRLRAELRSQEATIDTERSAHEEAKRLLENLRADAETEEARRINMHDELQRLRDEVEEANRAENQAKAEASDEAERSSELETHLHEMQAELEEIKAAKEDASNRIEALLSEGSSAERELSSAHHRIDDLTEQLRLARADTREARDQLQEAEVAKDKALRSSRAEADGDRAILEENLKSKEKDLEATRERSIKAQAEASQQRQEVASLKGQLEAADEAHDALVQQLEAAKDEAADAEMAKRHVERQLDGILNHTRPMVAKTIELSRFVRALPTLSTKSSKERASKEASESAPAVDTSHALTTQANTDDPQRREAFDAFEADPRFASAEVVLEALKAAESPYAQDEARNKLDSVTKYVKKWMKAYRTLNEKYRVAQDLSRKRIAYQSFAVGDLCLFLPTRNDTSASKPWAAFNVGSPHHFLNKESAMVEQRKNRDWVLSRITSISERVTNSAAGEEGNPFNLPDGMRYYVLDADHETVNTVGAPGPTRRKTSASIGEAGFKTQPQLRRSESVPRASGSASASAAVAIDSRRQASEGLPPIGGEETSPPALTPENGSPAQGEAGGDDGIADQTQRTSTTFLSTSTPATMSKPSANPQRQSLSRASSPPAISGIARAFKGSHWPYEASGNGLTGGTARWPLASERERERGLNTAGGAGGGLRSPGGIFDLASPAFGTKRKAVGTDVGIAATLAKPAARGEERLPSNAIAALPSTARLQEPPNPFSQSPAPALMGGNAPMEDYFAQKNNKGVEATTTPAQDKGKGKEARSGEDATLSQAPPARSAGLAAGRRQRRRPSTTSVTSSNASSVGAFAVRSAAPRPTRAISGMTMQTAQGSNYSTPSVAIGAPNEAGSSRGEDASPRAGSSTFSAVSSSTSPRISHDGKPGGSGFSVLARSPVSPPREPRAGPRRSSNIHPTQTLPVRTRKTSTVSTSGNVKSPLKLFGNLGDWSASLGRRSGSSSTLHAASRSQQHEDEDGDSDDEGRGGLLSASQSLRRLHESTFTPPS</sequence>
<dbReference type="GO" id="GO:0060090">
    <property type="term" value="F:molecular adaptor activity"/>
    <property type="evidence" value="ECO:0007669"/>
    <property type="project" value="TreeGrafter"/>
</dbReference>
<comment type="subcellular location">
    <subcellularLocation>
        <location evidence="6">Preautophagosomal structure membrane</location>
        <topology evidence="6">Peripheral membrane protein</topology>
    </subcellularLocation>
    <subcellularLocation>
        <location evidence="6">Vacuole membrane</location>
        <topology evidence="6">Peripheral membrane protein</topology>
    </subcellularLocation>
    <text evidence="6">During pexophagy, accumulates in the vacuolar membrane region, where the peroxisomes contact the vacuole.</text>
</comment>
<evidence type="ECO:0000256" key="3">
    <source>
        <dbReference type="ARBA" id="ARBA00022927"/>
    </source>
</evidence>
<evidence type="ECO:0000256" key="4">
    <source>
        <dbReference type="ARBA" id="ARBA00023006"/>
    </source>
</evidence>
<feature type="domain" description="Autophagy protein ATG17-like" evidence="8">
    <location>
        <begin position="120"/>
        <end position="456"/>
    </location>
</feature>
<dbReference type="STRING" id="215250.A0A316YKB9"/>
<dbReference type="Pfam" id="PF10377">
    <property type="entry name" value="ATG11"/>
    <property type="match status" value="1"/>
</dbReference>
<proteinExistence type="inferred from homology"/>
<comment type="similarity">
    <text evidence="1 6">Belongs to the ATG11 family.</text>
</comment>
<dbReference type="GO" id="GO:0061709">
    <property type="term" value="P:reticulophagy"/>
    <property type="evidence" value="ECO:0007669"/>
    <property type="project" value="TreeGrafter"/>
</dbReference>
<feature type="compositionally biased region" description="Low complexity" evidence="7">
    <location>
        <begin position="1401"/>
        <end position="1412"/>
    </location>
</feature>
<keyword evidence="6" id="KW-0926">Vacuole</keyword>
<feature type="compositionally biased region" description="Polar residues" evidence="7">
    <location>
        <begin position="1533"/>
        <end position="1544"/>
    </location>
</feature>
<keyword evidence="11" id="KW-1185">Reference proteome</keyword>
<accession>A0A316YKB9</accession>
<dbReference type="EMBL" id="KZ819638">
    <property type="protein sequence ID" value="PWN88165.1"/>
    <property type="molecule type" value="Genomic_DNA"/>
</dbReference>
<evidence type="ECO:0000313" key="11">
    <source>
        <dbReference type="Proteomes" id="UP000245768"/>
    </source>
</evidence>
<feature type="region of interest" description="Disordered" evidence="7">
    <location>
        <begin position="1319"/>
        <end position="1629"/>
    </location>
</feature>
<dbReference type="RefSeq" id="XP_025375363.1">
    <property type="nucleotide sequence ID" value="XM_025519310.1"/>
</dbReference>
<evidence type="ECO:0000256" key="7">
    <source>
        <dbReference type="SAM" id="MobiDB-lite"/>
    </source>
</evidence>
<keyword evidence="4 6" id="KW-0072">Autophagy</keyword>
<organism evidence="10 11">
    <name type="scientific">Acaromyces ingoldii</name>
    <dbReference type="NCBI Taxonomy" id="215250"/>
    <lineage>
        <taxon>Eukaryota</taxon>
        <taxon>Fungi</taxon>
        <taxon>Dikarya</taxon>
        <taxon>Basidiomycota</taxon>
        <taxon>Ustilaginomycotina</taxon>
        <taxon>Exobasidiomycetes</taxon>
        <taxon>Exobasidiales</taxon>
        <taxon>Cryptobasidiaceae</taxon>
        <taxon>Acaromyces</taxon>
    </lineage>
</organism>
<evidence type="ECO:0000256" key="5">
    <source>
        <dbReference type="ARBA" id="ARBA00023054"/>
    </source>
</evidence>
<dbReference type="GO" id="GO:0034517">
    <property type="term" value="P:ribophagy"/>
    <property type="evidence" value="ECO:0007669"/>
    <property type="project" value="TreeGrafter"/>
</dbReference>
<dbReference type="GO" id="GO:1990316">
    <property type="term" value="C:Atg1/ULK1 kinase complex"/>
    <property type="evidence" value="ECO:0007669"/>
    <property type="project" value="TreeGrafter"/>
</dbReference>
<dbReference type="OrthoDB" id="447953at2759"/>
<dbReference type="PANTHER" id="PTHR13222">
    <property type="entry name" value="RB1-INDUCIBLE COILED-COIL"/>
    <property type="match status" value="1"/>
</dbReference>
<feature type="compositionally biased region" description="Polar residues" evidence="7">
    <location>
        <begin position="1195"/>
        <end position="1229"/>
    </location>
</feature>
<feature type="region of interest" description="Disordered" evidence="7">
    <location>
        <begin position="901"/>
        <end position="935"/>
    </location>
</feature>
<dbReference type="GO" id="GO:0005774">
    <property type="term" value="C:vacuolar membrane"/>
    <property type="evidence" value="ECO:0007669"/>
    <property type="project" value="UniProtKB-SubCell"/>
</dbReference>
<comment type="subunit">
    <text evidence="6">Homodimer.</text>
</comment>
<dbReference type="GeneID" id="37041226"/>
<feature type="compositionally biased region" description="Polar residues" evidence="7">
    <location>
        <begin position="1368"/>
        <end position="1381"/>
    </location>
</feature>
<keyword evidence="3 6" id="KW-0653">Protein transport</keyword>
<gene>
    <name evidence="10" type="ORF">FA10DRAFT_243517</name>
</gene>
<dbReference type="Pfam" id="PF04108">
    <property type="entry name" value="ATG17_like"/>
    <property type="match status" value="1"/>
</dbReference>
<feature type="compositionally biased region" description="Low complexity" evidence="7">
    <location>
        <begin position="1140"/>
        <end position="1151"/>
    </location>
</feature>
<dbReference type="GO" id="GO:0034045">
    <property type="term" value="C:phagophore assembly site membrane"/>
    <property type="evidence" value="ECO:0007669"/>
    <property type="project" value="UniProtKB-SubCell"/>
</dbReference>
<dbReference type="InterPro" id="IPR019460">
    <property type="entry name" value="Atg11_C"/>
</dbReference>
<dbReference type="Proteomes" id="UP000245768">
    <property type="component" value="Unassembled WGS sequence"/>
</dbReference>
<feature type="domain" description="Autophagy-related protein 11 C-terminal" evidence="9">
    <location>
        <begin position="973"/>
        <end position="1099"/>
    </location>
</feature>
<evidence type="ECO:0000259" key="9">
    <source>
        <dbReference type="Pfam" id="PF10377"/>
    </source>
</evidence>
<evidence type="ECO:0000256" key="6">
    <source>
        <dbReference type="RuleBase" id="RU367075"/>
    </source>
</evidence>
<evidence type="ECO:0000256" key="2">
    <source>
        <dbReference type="ARBA" id="ARBA00022448"/>
    </source>
</evidence>
<feature type="compositionally biased region" description="Low complexity" evidence="7">
    <location>
        <begin position="1420"/>
        <end position="1432"/>
    </location>
</feature>
<dbReference type="GO" id="GO:0015031">
    <property type="term" value="P:protein transport"/>
    <property type="evidence" value="ECO:0007669"/>
    <property type="project" value="UniProtKB-KW"/>
</dbReference>
<feature type="region of interest" description="Disordered" evidence="7">
    <location>
        <begin position="1104"/>
        <end position="1233"/>
    </location>
</feature>
<comment type="function">
    <text evidence="6">Involved in cytoplasm to vacuole transport (Cvt), pexophagy, mitophagy and nucleophagy. Recruits mitochondria for their selective degradation via autophagy (mitophagy) during starvation. Works as scaffold proteins that recruit ATG proteins to the pre-autophagosome (PAS), the site of vesicle/autophagosome formation. Required for the Cvt vesicles completion.</text>
</comment>
<evidence type="ECO:0000256" key="1">
    <source>
        <dbReference type="ARBA" id="ARBA00009729"/>
    </source>
</evidence>
<evidence type="ECO:0000259" key="8">
    <source>
        <dbReference type="Pfam" id="PF04108"/>
    </source>
</evidence>
<feature type="compositionally biased region" description="Low complexity" evidence="7">
    <location>
        <begin position="1573"/>
        <end position="1584"/>
    </location>
</feature>
<keyword evidence="2 6" id="KW-0813">Transport</keyword>
<feature type="compositionally biased region" description="Basic and acidic residues" evidence="7">
    <location>
        <begin position="1383"/>
        <end position="1394"/>
    </location>
</feature>
<feature type="compositionally biased region" description="Basic and acidic residues" evidence="7">
    <location>
        <begin position="904"/>
        <end position="914"/>
    </location>
</feature>
<keyword evidence="5" id="KW-0175">Coiled coil</keyword>
<dbReference type="GO" id="GO:0000045">
    <property type="term" value="P:autophagosome assembly"/>
    <property type="evidence" value="ECO:0007669"/>
    <property type="project" value="UniProtKB-UniRule"/>
</dbReference>